<evidence type="ECO:0000259" key="2">
    <source>
        <dbReference type="Pfam" id="PF08245"/>
    </source>
</evidence>
<name>A0A2P2E0F0_9LEPT</name>
<dbReference type="RefSeq" id="WP_108976068.1">
    <property type="nucleotide sequence ID" value="NZ_BFBB01000004.1"/>
</dbReference>
<dbReference type="GO" id="GO:0016020">
    <property type="term" value="C:membrane"/>
    <property type="evidence" value="ECO:0007669"/>
    <property type="project" value="InterPro"/>
</dbReference>
<dbReference type="PRINTS" id="PR01758">
    <property type="entry name" value="CAPSULEPROTB"/>
</dbReference>
<evidence type="ECO:0000313" key="3">
    <source>
        <dbReference type="EMBL" id="GBF50286.1"/>
    </source>
</evidence>
<dbReference type="InterPro" id="IPR036565">
    <property type="entry name" value="Mur-like_cat_sf"/>
</dbReference>
<feature type="transmembrane region" description="Helical" evidence="1">
    <location>
        <begin position="6"/>
        <end position="25"/>
    </location>
</feature>
<dbReference type="PANTHER" id="PTHR43445:SF1">
    <property type="entry name" value="PGA SYNTHASE CAPB"/>
    <property type="match status" value="1"/>
</dbReference>
<dbReference type="AlphaFoldDB" id="A0A2P2E0F0"/>
<protein>
    <submittedName>
        <fullName evidence="3">Poly-gamma-glutamate synthase PgsB</fullName>
    </submittedName>
</protein>
<feature type="domain" description="Mur ligase central" evidence="2">
    <location>
        <begin position="39"/>
        <end position="149"/>
    </location>
</feature>
<dbReference type="Gene3D" id="3.40.1190.10">
    <property type="entry name" value="Mur-like, catalytic domain"/>
    <property type="match status" value="1"/>
</dbReference>
<sequence>MKSTTFVFFLLILAILLWLFIEILIQRSIFKKIKIRIQVNGTRGKSSVTRLIRAGIAEAGHSVLAKTTGTMARIILPNNSERNVIRWGKPSILEQIQILKTAISEKANALVVECMALEPRYQYVSEVKMIRSTVAVITNVRPDHLEIMGPTLRDVTLALASSIPYNAHLFATRNEFPDIFEFACKERNTQLHWIGKEDVDSIPEEMLQTFAYWEHKENLALSLAVCEFLGIKRELAFHGMLKANPDPGALIPLEIDFFGKNLIYLNLMAANDSESTRMLRNVCKERYSKERTAYLLFNCREDRIDRSEQIAKEIASWEEIEAIFLIGKGTKYALNALNLYCKEGTKIFNWESASAEHIFESLLEQVSLQSYVLAVGNIAGIGLELNQYLKNRTLQKI</sequence>
<dbReference type="SUPFAM" id="SSF53623">
    <property type="entry name" value="MurD-like peptide ligases, catalytic domain"/>
    <property type="match status" value="1"/>
</dbReference>
<dbReference type="GO" id="GO:0016881">
    <property type="term" value="F:acid-amino acid ligase activity"/>
    <property type="evidence" value="ECO:0007669"/>
    <property type="project" value="InterPro"/>
</dbReference>
<dbReference type="GO" id="GO:0045227">
    <property type="term" value="P:capsule polysaccharide biosynthetic process"/>
    <property type="evidence" value="ECO:0007669"/>
    <property type="project" value="InterPro"/>
</dbReference>
<keyword evidence="1" id="KW-1133">Transmembrane helix</keyword>
<dbReference type="PANTHER" id="PTHR43445">
    <property type="entry name" value="UDP-N-ACETYLMURAMATE--L-ALANINE LIGASE-RELATED"/>
    <property type="match status" value="1"/>
</dbReference>
<gene>
    <name evidence="3" type="primary">pgsB</name>
    <name evidence="3" type="ORF">LPTSP4_18110</name>
</gene>
<keyword evidence="1" id="KW-0812">Transmembrane</keyword>
<comment type="caution">
    <text evidence="3">The sequence shown here is derived from an EMBL/GenBank/DDBJ whole genome shotgun (WGS) entry which is preliminary data.</text>
</comment>
<dbReference type="InterPro" id="IPR050061">
    <property type="entry name" value="MurCDEF_pg_biosynth"/>
</dbReference>
<keyword evidence="1" id="KW-0472">Membrane</keyword>
<reference evidence="3 4" key="1">
    <citation type="submission" date="2018-02" db="EMBL/GenBank/DDBJ databases">
        <title>Novel Leptospira species isolated from soil and water in Japan.</title>
        <authorList>
            <person name="Nakao R."/>
            <person name="Masuzawa T."/>
        </authorList>
    </citation>
    <scope>NUCLEOTIDE SEQUENCE [LARGE SCALE GENOMIC DNA]</scope>
    <source>
        <strain evidence="3 4">YH101</strain>
    </source>
</reference>
<dbReference type="OrthoDB" id="2884at2"/>
<dbReference type="Pfam" id="PF08245">
    <property type="entry name" value="Mur_ligase_M"/>
    <property type="match status" value="1"/>
</dbReference>
<dbReference type="InterPro" id="IPR008337">
    <property type="entry name" value="Capsule_biosynth_CapB"/>
</dbReference>
<evidence type="ECO:0000313" key="4">
    <source>
        <dbReference type="Proteomes" id="UP000245133"/>
    </source>
</evidence>
<keyword evidence="4" id="KW-1185">Reference proteome</keyword>
<dbReference type="EMBL" id="BFBB01000004">
    <property type="protein sequence ID" value="GBF50286.1"/>
    <property type="molecule type" value="Genomic_DNA"/>
</dbReference>
<organism evidence="3 4">
    <name type="scientific">Leptospira ryugenii</name>
    <dbReference type="NCBI Taxonomy" id="1917863"/>
    <lineage>
        <taxon>Bacteria</taxon>
        <taxon>Pseudomonadati</taxon>
        <taxon>Spirochaetota</taxon>
        <taxon>Spirochaetia</taxon>
        <taxon>Leptospirales</taxon>
        <taxon>Leptospiraceae</taxon>
        <taxon>Leptospira</taxon>
    </lineage>
</organism>
<evidence type="ECO:0000256" key="1">
    <source>
        <dbReference type="SAM" id="Phobius"/>
    </source>
</evidence>
<dbReference type="GO" id="GO:0005524">
    <property type="term" value="F:ATP binding"/>
    <property type="evidence" value="ECO:0007669"/>
    <property type="project" value="InterPro"/>
</dbReference>
<dbReference type="InterPro" id="IPR013221">
    <property type="entry name" value="Mur_ligase_cen"/>
</dbReference>
<dbReference type="NCBIfam" id="TIGR04012">
    <property type="entry name" value="poly_gGlu_PgsB"/>
    <property type="match status" value="1"/>
</dbReference>
<proteinExistence type="predicted"/>
<accession>A0A2P2E0F0</accession>
<dbReference type="Proteomes" id="UP000245133">
    <property type="component" value="Unassembled WGS sequence"/>
</dbReference>